<dbReference type="HOGENOM" id="CLU_2315114_0_0_4"/>
<dbReference type="EMBL" id="CP004885">
    <property type="protein sequence ID" value="AGX87635.1"/>
    <property type="molecule type" value="Genomic_DNA"/>
</dbReference>
<gene>
    <name evidence="1" type="ORF">Cenrod_1550</name>
</gene>
<dbReference type="RefSeq" id="WP_022773389.1">
    <property type="nucleotide sequence ID" value="NC_022576.1"/>
</dbReference>
<proteinExistence type="predicted"/>
<accession>U5N8I8</accession>
<evidence type="ECO:0000313" key="2">
    <source>
        <dbReference type="Proteomes" id="UP000017184"/>
    </source>
</evidence>
<organism evidence="1 2">
    <name type="scientific">Candidatus Symbiobacter mobilis CR</name>
    <dbReference type="NCBI Taxonomy" id="946483"/>
    <lineage>
        <taxon>Bacteria</taxon>
        <taxon>Pseudomonadati</taxon>
        <taxon>Pseudomonadota</taxon>
        <taxon>Betaproteobacteria</taxon>
        <taxon>Burkholderiales</taxon>
        <taxon>Comamonadaceae</taxon>
    </lineage>
</organism>
<keyword evidence="2" id="KW-1185">Reference proteome</keyword>
<dbReference type="Proteomes" id="UP000017184">
    <property type="component" value="Chromosome"/>
</dbReference>
<evidence type="ECO:0000313" key="1">
    <source>
        <dbReference type="EMBL" id="AGX87635.1"/>
    </source>
</evidence>
<name>U5N8I8_9BURK</name>
<reference evidence="1 2" key="1">
    <citation type="journal article" date="2013" name="Genome Biol.">
        <title>Genomic analysis reveals key aspects of prokaryotic symbiosis in the phototrophic consortium "Chlorochromatium aggregatum".</title>
        <authorList>
            <person name="Liu Z."/>
            <person name="Muller J."/>
            <person name="Li T."/>
            <person name="Alvey R.M."/>
            <person name="Vogl K."/>
            <person name="Frigaard N.U."/>
            <person name="Rockwell N.C."/>
            <person name="Boyd E.S."/>
            <person name="Tomsho L.P."/>
            <person name="Schuster S.C."/>
            <person name="Henke P."/>
            <person name="Rohde M."/>
            <person name="Overmann J."/>
            <person name="Bryant D.A."/>
        </authorList>
    </citation>
    <scope>NUCLEOTIDE SEQUENCE [LARGE SCALE GENOMIC DNA]</scope>
    <source>
        <strain evidence="1">CR</strain>
    </source>
</reference>
<dbReference type="KEGG" id="cbx:Cenrod_1550"/>
<dbReference type="STRING" id="946483.Cenrod_1550"/>
<dbReference type="AlphaFoldDB" id="U5N8I8"/>
<sequence length="99" mass="10989">MSETKKRKVHTAKYKAKVGLEALRNGEYSGPAHEDVIGFFACQDGCQLPLQRLGLGDLERGIRILRIDSAFLLGDPVAQVEVDQGVELLVRQQVVVDQR</sequence>
<protein>
    <submittedName>
        <fullName evidence="1">Uncharacterized protein</fullName>
    </submittedName>
</protein>